<evidence type="ECO:0000256" key="3">
    <source>
        <dbReference type="ARBA" id="ARBA00023239"/>
    </source>
</evidence>
<comment type="caution">
    <text evidence="4">Lacks conserved residue(s) required for the propagation of feature annotation.</text>
</comment>
<reference evidence="5" key="1">
    <citation type="journal article" date="2014" name="Int. J. Syst. Evol. Microbiol.">
        <title>Complete genome sequence of Corynebacterium casei LMG S-19264T (=DSM 44701T), isolated from a smear-ripened cheese.</title>
        <authorList>
            <consortium name="US DOE Joint Genome Institute (JGI-PGF)"/>
            <person name="Walter F."/>
            <person name="Albersmeier A."/>
            <person name="Kalinowski J."/>
            <person name="Ruckert C."/>
        </authorList>
    </citation>
    <scope>NUCLEOTIDE SEQUENCE</scope>
    <source>
        <strain evidence="5">KCTC 22169</strain>
    </source>
</reference>
<dbReference type="GO" id="GO:0042866">
    <property type="term" value="P:pyruvate biosynthetic process"/>
    <property type="evidence" value="ECO:0007669"/>
    <property type="project" value="UniProtKB-UniRule"/>
</dbReference>
<sequence length="166" mass="18973">MPSAQPKIPQAYRYWIHLPGSLTQALRQRSPEFRVDVLDERHLLVNPPVAGLDSGTGARRYWSRKVRLCDGDRPWVMAHTLVPEHSLRSGLGQLTRLGGRPLGELLFTTPGVTKDNLQVAETPVGWGRRARYWFQGQPLMVTEFFLEDLIRYEHQRLSTLSETDPS</sequence>
<comment type="catalytic activity">
    <reaction evidence="4">
        <text>chorismate = 4-hydroxybenzoate + pyruvate</text>
        <dbReference type="Rhea" id="RHEA:16505"/>
        <dbReference type="ChEBI" id="CHEBI:15361"/>
        <dbReference type="ChEBI" id="CHEBI:17879"/>
        <dbReference type="ChEBI" id="CHEBI:29748"/>
        <dbReference type="EC" id="4.1.3.40"/>
    </reaction>
</comment>
<protein>
    <recommendedName>
        <fullName evidence="4">Probable chorismate pyruvate-lyase</fullName>
        <shortName evidence="4">CL</shortName>
        <shortName evidence="4">CPL</shortName>
        <ecNumber evidence="4">4.1.3.40</ecNumber>
    </recommendedName>
</protein>
<dbReference type="GO" id="GO:0005829">
    <property type="term" value="C:cytosol"/>
    <property type="evidence" value="ECO:0007669"/>
    <property type="project" value="TreeGrafter"/>
</dbReference>
<dbReference type="AlphaFoldDB" id="A0A918KM98"/>
<feature type="binding site" evidence="4">
    <location>
        <position position="102"/>
    </location>
    <ligand>
        <name>substrate</name>
    </ligand>
</feature>
<dbReference type="GO" id="GO:0006744">
    <property type="term" value="P:ubiquinone biosynthetic process"/>
    <property type="evidence" value="ECO:0007669"/>
    <property type="project" value="UniProtKB-UniRule"/>
</dbReference>
<comment type="subcellular location">
    <subcellularLocation>
        <location evidence="4">Cytoplasm</location>
    </subcellularLocation>
</comment>
<dbReference type="SUPFAM" id="SSF64288">
    <property type="entry name" value="Chorismate lyase-like"/>
    <property type="match status" value="1"/>
</dbReference>
<proteinExistence type="inferred from homology"/>
<dbReference type="InterPro" id="IPR007440">
    <property type="entry name" value="Chorismate--pyruvate_lyase"/>
</dbReference>
<comment type="caution">
    <text evidence="5">The sequence shown here is derived from an EMBL/GenBank/DDBJ whole genome shotgun (WGS) entry which is preliminary data.</text>
</comment>
<accession>A0A918KM98</accession>
<dbReference type="InterPro" id="IPR028978">
    <property type="entry name" value="Chorismate_lyase_/UTRA_dom_sf"/>
</dbReference>
<reference evidence="5" key="2">
    <citation type="submission" date="2020-09" db="EMBL/GenBank/DDBJ databases">
        <authorList>
            <person name="Sun Q."/>
            <person name="Kim S."/>
        </authorList>
    </citation>
    <scope>NUCLEOTIDE SEQUENCE</scope>
    <source>
        <strain evidence="5">KCTC 22169</strain>
    </source>
</reference>
<comment type="function">
    <text evidence="4">Removes the pyruvyl group from chorismate, with concomitant aromatization of the ring, to provide 4-hydroxybenzoate (4HB) for the ubiquinone pathway.</text>
</comment>
<evidence type="ECO:0000313" key="6">
    <source>
        <dbReference type="Proteomes" id="UP000626148"/>
    </source>
</evidence>
<dbReference type="EC" id="4.1.3.40" evidence="4"/>
<organism evidence="5 6">
    <name type="scientific">Saccharospirillum salsuginis</name>
    <dbReference type="NCBI Taxonomy" id="418750"/>
    <lineage>
        <taxon>Bacteria</taxon>
        <taxon>Pseudomonadati</taxon>
        <taxon>Pseudomonadota</taxon>
        <taxon>Gammaproteobacteria</taxon>
        <taxon>Oceanospirillales</taxon>
        <taxon>Saccharospirillaceae</taxon>
        <taxon>Saccharospirillum</taxon>
    </lineage>
</organism>
<dbReference type="EMBL" id="BMXR01000011">
    <property type="protein sequence ID" value="GGX67856.1"/>
    <property type="molecule type" value="Genomic_DNA"/>
</dbReference>
<feature type="binding site" evidence="4">
    <location>
        <position position="143"/>
    </location>
    <ligand>
        <name>substrate</name>
    </ligand>
</feature>
<dbReference type="GO" id="GO:0008813">
    <property type="term" value="F:chorismate lyase activity"/>
    <property type="evidence" value="ECO:0007669"/>
    <property type="project" value="UniProtKB-UniRule"/>
</dbReference>
<keyword evidence="6" id="KW-1185">Reference proteome</keyword>
<evidence type="ECO:0000256" key="1">
    <source>
        <dbReference type="ARBA" id="ARBA00022490"/>
    </source>
</evidence>
<keyword evidence="1 4" id="KW-0963">Cytoplasm</keyword>
<dbReference type="RefSeq" id="WP_189611959.1">
    <property type="nucleotide sequence ID" value="NZ_BMXR01000011.1"/>
</dbReference>
<dbReference type="PANTHER" id="PTHR38683">
    <property type="entry name" value="CHORISMATE PYRUVATE-LYASE"/>
    <property type="match status" value="1"/>
</dbReference>
<gene>
    <name evidence="4 5" type="primary">ubiC</name>
    <name evidence="5" type="ORF">GCM10007392_39430</name>
</gene>
<keyword evidence="2 4" id="KW-0831">Ubiquinone biosynthesis</keyword>
<comment type="pathway">
    <text evidence="4">Cofactor biosynthesis; ubiquinone biosynthesis.</text>
</comment>
<dbReference type="Gene3D" id="3.40.1410.10">
    <property type="entry name" value="Chorismate lyase-like"/>
    <property type="match status" value="1"/>
</dbReference>
<dbReference type="HAMAP" id="MF_01632">
    <property type="entry name" value="UbiC"/>
    <property type="match status" value="1"/>
</dbReference>
<feature type="binding site" evidence="4">
    <location>
        <position position="64"/>
    </location>
    <ligand>
        <name>substrate</name>
    </ligand>
</feature>
<dbReference type="Pfam" id="PF04345">
    <property type="entry name" value="Chor_lyase"/>
    <property type="match status" value="1"/>
</dbReference>
<comment type="similarity">
    <text evidence="4">Belongs to the UbiC family.</text>
</comment>
<dbReference type="Proteomes" id="UP000626148">
    <property type="component" value="Unassembled WGS sequence"/>
</dbReference>
<evidence type="ECO:0000313" key="5">
    <source>
        <dbReference type="EMBL" id="GGX67856.1"/>
    </source>
</evidence>
<keyword evidence="4 5" id="KW-0670">Pyruvate</keyword>
<name>A0A918KM98_9GAMM</name>
<evidence type="ECO:0000256" key="2">
    <source>
        <dbReference type="ARBA" id="ARBA00022688"/>
    </source>
</evidence>
<dbReference type="PANTHER" id="PTHR38683:SF1">
    <property type="entry name" value="CHORISMATE PYRUVATE-LYASE"/>
    <property type="match status" value="1"/>
</dbReference>
<keyword evidence="3 4" id="KW-0456">Lyase</keyword>
<evidence type="ECO:0000256" key="4">
    <source>
        <dbReference type="HAMAP-Rule" id="MF_01632"/>
    </source>
</evidence>